<protein>
    <submittedName>
        <fullName evidence="3">DNA mismatch repair protein MutS</fullName>
    </submittedName>
</protein>
<dbReference type="OrthoDB" id="7165597at2"/>
<dbReference type="RefSeq" id="WP_127906672.1">
    <property type="nucleotide sequence ID" value="NZ_RQXX01000003.1"/>
</dbReference>
<dbReference type="SMART" id="SM00463">
    <property type="entry name" value="SMR"/>
    <property type="match status" value="1"/>
</dbReference>
<dbReference type="AlphaFoldDB" id="A0A438AHE1"/>
<dbReference type="Proteomes" id="UP000285908">
    <property type="component" value="Unassembled WGS sequence"/>
</dbReference>
<dbReference type="InterPro" id="IPR036063">
    <property type="entry name" value="Smr_dom_sf"/>
</dbReference>
<proteinExistence type="predicted"/>
<feature type="compositionally biased region" description="Low complexity" evidence="1">
    <location>
        <begin position="40"/>
        <end position="52"/>
    </location>
</feature>
<dbReference type="InterPro" id="IPR002625">
    <property type="entry name" value="Smr_dom"/>
</dbReference>
<dbReference type="EMBL" id="RQXX01000003">
    <property type="protein sequence ID" value="RVV98007.1"/>
    <property type="molecule type" value="Genomic_DNA"/>
</dbReference>
<name>A0A438AHE1_9RHOB</name>
<dbReference type="SUPFAM" id="SSF160443">
    <property type="entry name" value="SMR domain-like"/>
    <property type="match status" value="1"/>
</dbReference>
<feature type="region of interest" description="Disordered" evidence="1">
    <location>
        <begin position="1"/>
        <end position="57"/>
    </location>
</feature>
<evidence type="ECO:0000313" key="3">
    <source>
        <dbReference type="EMBL" id="RVV98007.1"/>
    </source>
</evidence>
<accession>A0A438AHE1</accession>
<reference evidence="3 4" key="1">
    <citation type="submission" date="2018-11" db="EMBL/GenBank/DDBJ databases">
        <title>Mesobaculum littorinae gen. nov., sp. nov., isolated from Littorina scabra that represents a novel genus of the order Rhodobacteraceae.</title>
        <authorList>
            <person name="Li F."/>
        </authorList>
    </citation>
    <scope>NUCLEOTIDE SEQUENCE [LARGE SCALE GENOMIC DNA]</scope>
    <source>
        <strain evidence="3 4">M0103</strain>
    </source>
</reference>
<evidence type="ECO:0000313" key="4">
    <source>
        <dbReference type="Proteomes" id="UP000285908"/>
    </source>
</evidence>
<dbReference type="PROSITE" id="PS50828">
    <property type="entry name" value="SMR"/>
    <property type="match status" value="1"/>
</dbReference>
<evidence type="ECO:0000256" key="1">
    <source>
        <dbReference type="SAM" id="MobiDB-lite"/>
    </source>
</evidence>
<sequence>MSRKRRDLRPEERELWNRVARTAAPLHEAGTKPKPKGAMTPTKTPAQPAAQPDPLPQFRMGERRTATAPHHDVLPPLEQRLAQAPVAMDRKAFLRMKRGKLTVEGRIDLHGMTLDEAYPRLMGFILEARAGGKRLVLVITGKGRDTAEGGPIPTRRGVLRHQVPQWLRSPGLRGAVLQISEAHRSHGGLGAYYVYLRR</sequence>
<evidence type="ECO:0000259" key="2">
    <source>
        <dbReference type="PROSITE" id="PS50828"/>
    </source>
</evidence>
<dbReference type="Gene3D" id="3.30.1370.110">
    <property type="match status" value="1"/>
</dbReference>
<dbReference type="PANTHER" id="PTHR35562">
    <property type="entry name" value="DNA ENDONUCLEASE SMRA-RELATED"/>
    <property type="match status" value="1"/>
</dbReference>
<dbReference type="Pfam" id="PF01713">
    <property type="entry name" value="Smr"/>
    <property type="match status" value="1"/>
</dbReference>
<organism evidence="3 4">
    <name type="scientific">Mesobaculum littorinae</name>
    <dbReference type="NCBI Taxonomy" id="2486419"/>
    <lineage>
        <taxon>Bacteria</taxon>
        <taxon>Pseudomonadati</taxon>
        <taxon>Pseudomonadota</taxon>
        <taxon>Alphaproteobacteria</taxon>
        <taxon>Rhodobacterales</taxon>
        <taxon>Roseobacteraceae</taxon>
        <taxon>Mesobaculum</taxon>
    </lineage>
</organism>
<feature type="domain" description="Smr" evidence="2">
    <location>
        <begin position="107"/>
        <end position="197"/>
    </location>
</feature>
<dbReference type="PANTHER" id="PTHR35562:SF2">
    <property type="entry name" value="DNA ENDONUCLEASE SMRA-RELATED"/>
    <property type="match status" value="1"/>
</dbReference>
<comment type="caution">
    <text evidence="3">The sequence shown here is derived from an EMBL/GenBank/DDBJ whole genome shotgun (WGS) entry which is preliminary data.</text>
</comment>
<gene>
    <name evidence="3" type="ORF">EKE94_11110</name>
</gene>
<keyword evidence="4" id="KW-1185">Reference proteome</keyword>